<dbReference type="Pfam" id="PF03779">
    <property type="entry name" value="SPW"/>
    <property type="match status" value="1"/>
</dbReference>
<keyword evidence="1" id="KW-0472">Membrane</keyword>
<proteinExistence type="predicted"/>
<dbReference type="AlphaFoldDB" id="A0A5B9QHX2"/>
<evidence type="ECO:0000259" key="2">
    <source>
        <dbReference type="Pfam" id="PF03779"/>
    </source>
</evidence>
<feature type="domain" description="SPW repeat-containing integral membrane" evidence="2">
    <location>
        <begin position="2"/>
        <end position="96"/>
    </location>
</feature>
<dbReference type="EMBL" id="CP042914">
    <property type="protein sequence ID" value="QEG38454.1"/>
    <property type="molecule type" value="Genomic_DNA"/>
</dbReference>
<name>A0A5B9QHX2_9BACT</name>
<keyword evidence="1" id="KW-0812">Transmembrane</keyword>
<dbReference type="KEGG" id="rul:UC8_04110"/>
<dbReference type="OrthoDB" id="272406at2"/>
<sequence>MWGRVVEIMTAVWLAASPWIFRTAADTSLVWADLSIALAIATLAGLSYWKPTRHAHLLTLLVATGLIVWGRLAGTPPPYEHQNHIVVGLFLLLIALIPNDASNPPRAWRDEASVKGAA</sequence>
<gene>
    <name evidence="3" type="ORF">UC8_04110</name>
</gene>
<dbReference type="InterPro" id="IPR005530">
    <property type="entry name" value="SPW"/>
</dbReference>
<dbReference type="RefSeq" id="WP_068137319.1">
    <property type="nucleotide sequence ID" value="NZ_CP042914.1"/>
</dbReference>
<protein>
    <submittedName>
        <fullName evidence="3">SPW repeat protein</fullName>
    </submittedName>
</protein>
<keyword evidence="1" id="KW-1133">Transmembrane helix</keyword>
<reference evidence="3 4" key="1">
    <citation type="submission" date="2019-08" db="EMBL/GenBank/DDBJ databases">
        <title>Deep-cultivation of Planctomycetes and their phenomic and genomic characterization uncovers novel biology.</title>
        <authorList>
            <person name="Wiegand S."/>
            <person name="Jogler M."/>
            <person name="Boedeker C."/>
            <person name="Pinto D."/>
            <person name="Vollmers J."/>
            <person name="Rivas-Marin E."/>
            <person name="Kohn T."/>
            <person name="Peeters S.H."/>
            <person name="Heuer A."/>
            <person name="Rast P."/>
            <person name="Oberbeckmann S."/>
            <person name="Bunk B."/>
            <person name="Jeske O."/>
            <person name="Meyerdierks A."/>
            <person name="Storesund J.E."/>
            <person name="Kallscheuer N."/>
            <person name="Luecker S."/>
            <person name="Lage O.M."/>
            <person name="Pohl T."/>
            <person name="Merkel B.J."/>
            <person name="Hornburger P."/>
            <person name="Mueller R.-W."/>
            <person name="Bruemmer F."/>
            <person name="Labrenz M."/>
            <person name="Spormann A.M."/>
            <person name="Op den Camp H."/>
            <person name="Overmann J."/>
            <person name="Amann R."/>
            <person name="Jetten M.S.M."/>
            <person name="Mascher T."/>
            <person name="Medema M.H."/>
            <person name="Devos D.P."/>
            <person name="Kaster A.-K."/>
            <person name="Ovreas L."/>
            <person name="Rohde M."/>
            <person name="Galperin M.Y."/>
            <person name="Jogler C."/>
        </authorList>
    </citation>
    <scope>NUCLEOTIDE SEQUENCE [LARGE SCALE GENOMIC DNA]</scope>
    <source>
        <strain evidence="3 4">UC8</strain>
    </source>
</reference>
<accession>A0A5B9QHX2</accession>
<evidence type="ECO:0000313" key="3">
    <source>
        <dbReference type="EMBL" id="QEG38454.1"/>
    </source>
</evidence>
<dbReference type="Proteomes" id="UP000325286">
    <property type="component" value="Chromosome"/>
</dbReference>
<feature type="transmembrane region" description="Helical" evidence="1">
    <location>
        <begin position="84"/>
        <end position="101"/>
    </location>
</feature>
<evidence type="ECO:0000313" key="4">
    <source>
        <dbReference type="Proteomes" id="UP000325286"/>
    </source>
</evidence>
<keyword evidence="4" id="KW-1185">Reference proteome</keyword>
<feature type="transmembrane region" description="Helical" evidence="1">
    <location>
        <begin position="29"/>
        <end position="48"/>
    </location>
</feature>
<feature type="transmembrane region" description="Helical" evidence="1">
    <location>
        <begin position="55"/>
        <end position="72"/>
    </location>
</feature>
<evidence type="ECO:0000256" key="1">
    <source>
        <dbReference type="SAM" id="Phobius"/>
    </source>
</evidence>
<organism evidence="3 4">
    <name type="scientific">Roseimaritima ulvae</name>
    <dbReference type="NCBI Taxonomy" id="980254"/>
    <lineage>
        <taxon>Bacteria</taxon>
        <taxon>Pseudomonadati</taxon>
        <taxon>Planctomycetota</taxon>
        <taxon>Planctomycetia</taxon>
        <taxon>Pirellulales</taxon>
        <taxon>Pirellulaceae</taxon>
        <taxon>Roseimaritima</taxon>
    </lineage>
</organism>